<dbReference type="EMBL" id="AZAC01000017">
    <property type="protein sequence ID" value="KIX13235.1"/>
    <property type="molecule type" value="Genomic_DNA"/>
</dbReference>
<evidence type="ECO:0000256" key="1">
    <source>
        <dbReference type="ARBA" id="ARBA00006484"/>
    </source>
</evidence>
<dbReference type="AlphaFoldDB" id="A0A0D2JUN1"/>
<reference evidence="4 5" key="1">
    <citation type="submission" date="2013-11" db="EMBL/GenBank/DDBJ databases">
        <title>Metagenomic analysis of a methanogenic consortium involved in long chain n-alkane degradation.</title>
        <authorList>
            <person name="Davidova I.A."/>
            <person name="Callaghan A.V."/>
            <person name="Wawrik B."/>
            <person name="Pruitt S."/>
            <person name="Marks C."/>
            <person name="Duncan K.E."/>
            <person name="Suflita J.M."/>
        </authorList>
    </citation>
    <scope>NUCLEOTIDE SEQUENCE [LARGE SCALE GENOMIC DNA]</scope>
    <source>
        <strain evidence="4 5">SPR</strain>
    </source>
</reference>
<keyword evidence="5" id="KW-1185">Reference proteome</keyword>
<dbReference type="InParanoid" id="A0A0D2JUN1"/>
<dbReference type="SUPFAM" id="SSF51735">
    <property type="entry name" value="NAD(P)-binding Rossmann-fold domains"/>
    <property type="match status" value="1"/>
</dbReference>
<comment type="similarity">
    <text evidence="1 3">Belongs to the short-chain dehydrogenases/reductases (SDR) family.</text>
</comment>
<sequence length="283" mass="30582">MQAKPLALVTGATSGIGKETVHSLAQKGYEVMALGRRRDRLGSLASLSKDITTHVLDQSKPEEVEELCCKIKSLEKPISVLVNNAGYSVRGVVEEVPLDAVRRMYEVNCFSLIRLTQACLPGMRKARSGWIFNLSSISGKLTFPANGFYSSTKHALEAITDALRAEVAPFGIKVVAIRPGPIATEFGQVVGALSPWLADSDEAYKPVHEKAMGFLKQVTDPASIPGPRVVSDLIMEVLAKKDPKPAYAVGPMTGDLLPSRLEKDDAAWCSYLCGEIGLDKLKI</sequence>
<dbReference type="PROSITE" id="PS00061">
    <property type="entry name" value="ADH_SHORT"/>
    <property type="match status" value="1"/>
</dbReference>
<protein>
    <submittedName>
        <fullName evidence="4">Short-chain dehydrogenase</fullName>
    </submittedName>
</protein>
<proteinExistence type="inferred from homology"/>
<accession>A0A0D2JUN1</accession>
<evidence type="ECO:0000313" key="5">
    <source>
        <dbReference type="Proteomes" id="UP000032233"/>
    </source>
</evidence>
<dbReference type="Gene3D" id="3.40.50.720">
    <property type="entry name" value="NAD(P)-binding Rossmann-like Domain"/>
    <property type="match status" value="1"/>
</dbReference>
<dbReference type="Proteomes" id="UP000032233">
    <property type="component" value="Unassembled WGS sequence"/>
</dbReference>
<keyword evidence="2" id="KW-0560">Oxidoreductase</keyword>
<gene>
    <name evidence="4" type="ORF">X474_15260</name>
</gene>
<evidence type="ECO:0000256" key="2">
    <source>
        <dbReference type="ARBA" id="ARBA00023002"/>
    </source>
</evidence>
<evidence type="ECO:0000256" key="3">
    <source>
        <dbReference type="RuleBase" id="RU000363"/>
    </source>
</evidence>
<organism evidence="4 5">
    <name type="scientific">Dethiosulfatarculus sandiegensis</name>
    <dbReference type="NCBI Taxonomy" id="1429043"/>
    <lineage>
        <taxon>Bacteria</taxon>
        <taxon>Pseudomonadati</taxon>
        <taxon>Thermodesulfobacteriota</taxon>
        <taxon>Desulfarculia</taxon>
        <taxon>Desulfarculales</taxon>
        <taxon>Desulfarculaceae</taxon>
        <taxon>Dethiosulfatarculus</taxon>
    </lineage>
</organism>
<dbReference type="PANTHER" id="PTHR44169:SF6">
    <property type="entry name" value="NADPH-DEPENDENT 1-ACYLDIHYDROXYACETONE PHOSPHATE REDUCTASE"/>
    <property type="match status" value="1"/>
</dbReference>
<dbReference type="InterPro" id="IPR036291">
    <property type="entry name" value="NAD(P)-bd_dom_sf"/>
</dbReference>
<name>A0A0D2JUN1_9BACT</name>
<dbReference type="OrthoDB" id="151996at2"/>
<dbReference type="PRINTS" id="PR00081">
    <property type="entry name" value="GDHRDH"/>
</dbReference>
<dbReference type="InterPro" id="IPR002347">
    <property type="entry name" value="SDR_fam"/>
</dbReference>
<dbReference type="Pfam" id="PF00106">
    <property type="entry name" value="adh_short"/>
    <property type="match status" value="1"/>
</dbReference>
<dbReference type="STRING" id="1429043.X474_15260"/>
<dbReference type="PANTHER" id="PTHR44169">
    <property type="entry name" value="NADPH-DEPENDENT 1-ACYLDIHYDROXYACETONE PHOSPHATE REDUCTASE"/>
    <property type="match status" value="1"/>
</dbReference>
<dbReference type="RefSeq" id="WP_052515201.1">
    <property type="nucleotide sequence ID" value="NZ_AZAC01000017.1"/>
</dbReference>
<dbReference type="CDD" id="cd05374">
    <property type="entry name" value="17beta-HSD-like_SDR_c"/>
    <property type="match status" value="1"/>
</dbReference>
<dbReference type="GO" id="GO:0016491">
    <property type="term" value="F:oxidoreductase activity"/>
    <property type="evidence" value="ECO:0007669"/>
    <property type="project" value="UniProtKB-KW"/>
</dbReference>
<dbReference type="InterPro" id="IPR020904">
    <property type="entry name" value="Sc_DH/Rdtase_CS"/>
</dbReference>
<dbReference type="FunCoup" id="A0A0D2JUN1">
    <property type="interactions" value="345"/>
</dbReference>
<evidence type="ECO:0000313" key="4">
    <source>
        <dbReference type="EMBL" id="KIX13235.1"/>
    </source>
</evidence>
<dbReference type="PRINTS" id="PR00080">
    <property type="entry name" value="SDRFAMILY"/>
</dbReference>
<comment type="caution">
    <text evidence="4">The sequence shown here is derived from an EMBL/GenBank/DDBJ whole genome shotgun (WGS) entry which is preliminary data.</text>
</comment>